<name>A0A8J2SBB6_9STRA</name>
<protein>
    <submittedName>
        <fullName evidence="3">Uncharacterized protein</fullName>
    </submittedName>
</protein>
<keyword evidence="2" id="KW-0732">Signal</keyword>
<feature type="region of interest" description="Disordered" evidence="1">
    <location>
        <begin position="289"/>
        <end position="313"/>
    </location>
</feature>
<gene>
    <name evidence="3" type="ORF">PECAL_2P26750</name>
</gene>
<accession>A0A8J2SBB6</accession>
<dbReference type="Proteomes" id="UP000789595">
    <property type="component" value="Unassembled WGS sequence"/>
</dbReference>
<dbReference type="AlphaFoldDB" id="A0A8J2SBB6"/>
<feature type="signal peptide" evidence="2">
    <location>
        <begin position="1"/>
        <end position="18"/>
    </location>
</feature>
<evidence type="ECO:0000313" key="3">
    <source>
        <dbReference type="EMBL" id="CAH0369548.1"/>
    </source>
</evidence>
<feature type="chain" id="PRO_5035285640" evidence="2">
    <location>
        <begin position="19"/>
        <end position="1035"/>
    </location>
</feature>
<comment type="caution">
    <text evidence="3">The sequence shown here is derived from an EMBL/GenBank/DDBJ whole genome shotgun (WGS) entry which is preliminary data.</text>
</comment>
<keyword evidence="4" id="KW-1185">Reference proteome</keyword>
<evidence type="ECO:0000256" key="2">
    <source>
        <dbReference type="SAM" id="SignalP"/>
    </source>
</evidence>
<reference evidence="3" key="1">
    <citation type="submission" date="2021-11" db="EMBL/GenBank/DDBJ databases">
        <authorList>
            <consortium name="Genoscope - CEA"/>
            <person name="William W."/>
        </authorList>
    </citation>
    <scope>NUCLEOTIDE SEQUENCE</scope>
</reference>
<dbReference type="EMBL" id="CAKKNE010000002">
    <property type="protein sequence ID" value="CAH0369548.1"/>
    <property type="molecule type" value="Genomic_DNA"/>
</dbReference>
<sequence>MKTAVALALCLVATAATSDDEQAQARARLLLQRAVEKVRAGVEQGVQGRAPAATAGAGGARRLAGSAHAGVISRAVYPESDTTCATTPMRWDVEMPHVFTDGECESFTLGGQTLSTRSTCASATSYSSNLYSGGSCSGTLFDTEEVTDDACAPNYDASNSYSYSYSFSFSYGDLDGYAKWGCEAIPAADVAATITYHIDSVTCDDAAPKNYQVWHAGCQPQGQTSVKYSCDATDGFRVKFYTNADCSGSPNAEVTAFQADTCNQGMKVTCGCAAGVGCSTSVVDVPTAAPTKVPTSQPSREPTTNPTLVPTPVPTSMPSAVPTPVPACCVEHQFTENGEVEGTTCYGGRSPWDAATMTDLCTAGYSEYGAAAPPFRDCRQEAVDSGNCGTYEMCVECENWWDWAEGKYWANVGYEACPDWVVDAINAEGATGGQCADWVRDGYSYPSGSCGDHAWGADRDGYSKCAWLGREPYPEGDPGLHVMGDDAEMCCPSEDWRWANGCRPDYCTSSGNDCYASMDWGEPATCSNGYFPTPPNPTTDDPEYTCCPSATSYPAGSCGDHAWGADHPWSISKCAWLGREPYPEGDAALYAMGDDAETCCPSADSCFVLVAFEPDPATQAMLGLPGGEFSVGLNDAGKSYHPDEGGNVHSNTFFTVQTTEGTKMLHRSTDNNIVFPDLPDEWTTDATRPPHIEGDFLINVGLHVHCQDYAPGAFVKALGNVGSAGSWVVNGDGTISPFDAPHLILGWGDFTTASGSCGADNMNMDPQPNNLVLLDSATALGCEAAREADPAQMCAPVFRARGVDCDDAGHDHGSACDGIHLEAGMGEVCTWVHHEDHGCPIVNTQLWDSELWSCDDLCGRAGGWCERAAYMTNNHCGSDQAWEYELSCDQGIRDIRTWGGEPSHTLCWCRADWWHYYDEDDDDDDGLGGGSELVMSGGLVAIGLTFTGITIATIANLMQEQCALGPTIIFEAGTTHPYYISPNLCTIGTHTYASKKTVRDASPRKVCRKFCEAASAAGKLALKHVQGLTCYCKRR</sequence>
<evidence type="ECO:0000256" key="1">
    <source>
        <dbReference type="SAM" id="MobiDB-lite"/>
    </source>
</evidence>
<evidence type="ECO:0000313" key="4">
    <source>
        <dbReference type="Proteomes" id="UP000789595"/>
    </source>
</evidence>
<proteinExistence type="predicted"/>
<organism evidence="3 4">
    <name type="scientific">Pelagomonas calceolata</name>
    <dbReference type="NCBI Taxonomy" id="35677"/>
    <lineage>
        <taxon>Eukaryota</taxon>
        <taxon>Sar</taxon>
        <taxon>Stramenopiles</taxon>
        <taxon>Ochrophyta</taxon>
        <taxon>Pelagophyceae</taxon>
        <taxon>Pelagomonadales</taxon>
        <taxon>Pelagomonadaceae</taxon>
        <taxon>Pelagomonas</taxon>
    </lineage>
</organism>